<dbReference type="InterPro" id="IPR013249">
    <property type="entry name" value="RNA_pol_sigma70_r4_t2"/>
</dbReference>
<dbReference type="PANTHER" id="PTHR30173:SF36">
    <property type="entry name" value="ECF RNA POLYMERASE SIGMA FACTOR SIGJ"/>
    <property type="match status" value="1"/>
</dbReference>
<keyword evidence="4" id="KW-0731">Sigma factor</keyword>
<organism evidence="8 9">
    <name type="scientific">Nocardioides thalensis</name>
    <dbReference type="NCBI Taxonomy" id="1914755"/>
    <lineage>
        <taxon>Bacteria</taxon>
        <taxon>Bacillati</taxon>
        <taxon>Actinomycetota</taxon>
        <taxon>Actinomycetes</taxon>
        <taxon>Propionibacteriales</taxon>
        <taxon>Nocardioidaceae</taxon>
        <taxon>Nocardioides</taxon>
    </lineage>
</organism>
<dbReference type="GO" id="GO:0003677">
    <property type="term" value="F:DNA binding"/>
    <property type="evidence" value="ECO:0007669"/>
    <property type="project" value="InterPro"/>
</dbReference>
<dbReference type="SUPFAM" id="SSF88659">
    <property type="entry name" value="Sigma3 and sigma4 domains of RNA polymerase sigma factors"/>
    <property type="match status" value="1"/>
</dbReference>
<dbReference type="GO" id="GO:0016987">
    <property type="term" value="F:sigma factor activity"/>
    <property type="evidence" value="ECO:0007669"/>
    <property type="project" value="UniProtKB-KW"/>
</dbReference>
<accession>A0A853C499</accession>
<sequence length="328" mass="36491">MSGYAADETPEGLLDTEFHALRGALLRHCYQMTGSFHDAEDLVQETYLRARRGISQFEQRSSLKTWLYRIATNTCLNALGGKQRRVLPAGLGAPTDDPDAAPVLELGTSWLQPLPDDATRPSAATDPLEIVVHRESVNLALVAALQHLPPRQRAVFLLRQVLAWPADEVARSLDITVPAVKSLLQRARRRIEAAAPTEATVDPAIVETELLGQYVLAFEKSDIDEIRRLAHEDFSIECPPSRTWFQGIATCLPYLERHVLGAPGDWRLFPTRVNGQPAAVSYLRDEKGRYRASGFCVLTISDRRIRRATVFKDPWLVTAAGHPSVLDL</sequence>
<dbReference type="Pfam" id="PF08281">
    <property type="entry name" value="Sigma70_r4_2"/>
    <property type="match status" value="1"/>
</dbReference>
<evidence type="ECO:0000256" key="5">
    <source>
        <dbReference type="ARBA" id="ARBA00023163"/>
    </source>
</evidence>
<dbReference type="InterPro" id="IPR007627">
    <property type="entry name" value="RNA_pol_sigma70_r2"/>
</dbReference>
<dbReference type="Gene3D" id="1.10.1740.10">
    <property type="match status" value="1"/>
</dbReference>
<evidence type="ECO:0000259" key="6">
    <source>
        <dbReference type="Pfam" id="PF04542"/>
    </source>
</evidence>
<evidence type="ECO:0000256" key="1">
    <source>
        <dbReference type="ARBA" id="ARBA00010641"/>
    </source>
</evidence>
<feature type="domain" description="RNA polymerase sigma-70 region 2" evidence="6">
    <location>
        <begin position="19"/>
        <end position="84"/>
    </location>
</feature>
<dbReference type="NCBIfam" id="NF006089">
    <property type="entry name" value="PRK08241.1"/>
    <property type="match status" value="1"/>
</dbReference>
<proteinExistence type="inferred from homology"/>
<dbReference type="InterPro" id="IPR014284">
    <property type="entry name" value="RNA_pol_sigma-70_dom"/>
</dbReference>
<evidence type="ECO:0000313" key="9">
    <source>
        <dbReference type="Proteomes" id="UP000530424"/>
    </source>
</evidence>
<dbReference type="InterPro" id="IPR014305">
    <property type="entry name" value="RNA_pol_sigma-G_actinobac"/>
</dbReference>
<evidence type="ECO:0000256" key="3">
    <source>
        <dbReference type="ARBA" id="ARBA00023015"/>
    </source>
</evidence>
<feature type="domain" description="RNA polymerase sigma factor 70 region 4 type 2" evidence="7">
    <location>
        <begin position="140"/>
        <end position="191"/>
    </location>
</feature>
<dbReference type="SUPFAM" id="SSF54427">
    <property type="entry name" value="NTF2-like"/>
    <property type="match status" value="1"/>
</dbReference>
<dbReference type="SUPFAM" id="SSF88946">
    <property type="entry name" value="Sigma2 domain of RNA polymerase sigma factors"/>
    <property type="match status" value="1"/>
</dbReference>
<dbReference type="Gene3D" id="1.10.10.10">
    <property type="entry name" value="Winged helix-like DNA-binding domain superfamily/Winged helix DNA-binding domain"/>
    <property type="match status" value="1"/>
</dbReference>
<evidence type="ECO:0000313" key="8">
    <source>
        <dbReference type="EMBL" id="NYJ02940.1"/>
    </source>
</evidence>
<dbReference type="GO" id="GO:0006352">
    <property type="term" value="P:DNA-templated transcription initiation"/>
    <property type="evidence" value="ECO:0007669"/>
    <property type="project" value="InterPro"/>
</dbReference>
<dbReference type="Proteomes" id="UP000530424">
    <property type="component" value="Unassembled WGS sequence"/>
</dbReference>
<dbReference type="InterPro" id="IPR013325">
    <property type="entry name" value="RNA_pol_sigma_r2"/>
</dbReference>
<comment type="similarity">
    <text evidence="1">Belongs to the sigma-70 factor family. ECF subfamily.</text>
</comment>
<comment type="caution">
    <text evidence="8">The sequence shown here is derived from an EMBL/GenBank/DDBJ whole genome shotgun (WGS) entry which is preliminary data.</text>
</comment>
<dbReference type="EMBL" id="JACCFP010000001">
    <property type="protein sequence ID" value="NYJ02940.1"/>
    <property type="molecule type" value="Genomic_DNA"/>
</dbReference>
<dbReference type="InterPro" id="IPR032710">
    <property type="entry name" value="NTF2-like_dom_sf"/>
</dbReference>
<evidence type="ECO:0000259" key="7">
    <source>
        <dbReference type="Pfam" id="PF08281"/>
    </source>
</evidence>
<dbReference type="InterPro" id="IPR013324">
    <property type="entry name" value="RNA_pol_sigma_r3/r4-like"/>
</dbReference>
<dbReference type="InterPro" id="IPR052704">
    <property type="entry name" value="ECF_Sigma-70_Domain"/>
</dbReference>
<dbReference type="AlphaFoldDB" id="A0A853C499"/>
<dbReference type="NCBIfam" id="TIGR02937">
    <property type="entry name" value="sigma70-ECF"/>
    <property type="match status" value="1"/>
</dbReference>
<dbReference type="Gene3D" id="3.10.450.50">
    <property type="match status" value="1"/>
</dbReference>
<dbReference type="InterPro" id="IPR036388">
    <property type="entry name" value="WH-like_DNA-bd_sf"/>
</dbReference>
<keyword evidence="9" id="KW-1185">Reference proteome</keyword>
<gene>
    <name evidence="8" type="ORF">HNR19_003638</name>
</gene>
<keyword evidence="3" id="KW-0805">Transcription regulation</keyword>
<keyword evidence="5" id="KW-0804">Transcription</keyword>
<protein>
    <submittedName>
        <fullName evidence="8">RNA polymerase sigma-70 factor (ECF subfamily)</fullName>
    </submittedName>
</protein>
<dbReference type="NCBIfam" id="TIGR02960">
    <property type="entry name" value="SigX5"/>
    <property type="match status" value="1"/>
</dbReference>
<dbReference type="Pfam" id="PF04542">
    <property type="entry name" value="Sigma70_r2"/>
    <property type="match status" value="1"/>
</dbReference>
<reference evidence="8 9" key="1">
    <citation type="submission" date="2020-07" db="EMBL/GenBank/DDBJ databases">
        <title>Sequencing the genomes of 1000 actinobacteria strains.</title>
        <authorList>
            <person name="Klenk H.-P."/>
        </authorList>
    </citation>
    <scope>NUCLEOTIDE SEQUENCE [LARGE SCALE GENOMIC DNA]</scope>
    <source>
        <strain evidence="8 9">DSM 103833</strain>
    </source>
</reference>
<evidence type="ECO:0000256" key="4">
    <source>
        <dbReference type="ARBA" id="ARBA00023082"/>
    </source>
</evidence>
<dbReference type="RefSeq" id="WP_218910310.1">
    <property type="nucleotide sequence ID" value="NZ_JACCFP010000001.1"/>
</dbReference>
<comment type="subunit">
    <text evidence="2">Interacts transiently with the RNA polymerase catalytic core formed by RpoA, RpoB, RpoC and RpoZ (2 alpha, 1 beta, 1 beta' and 1 omega subunit) to form the RNA polymerase holoenzyme that can initiate transcription.</text>
</comment>
<name>A0A853C499_9ACTN</name>
<dbReference type="PANTHER" id="PTHR30173">
    <property type="entry name" value="SIGMA 19 FACTOR"/>
    <property type="match status" value="1"/>
</dbReference>
<evidence type="ECO:0000256" key="2">
    <source>
        <dbReference type="ARBA" id="ARBA00011344"/>
    </source>
</evidence>